<reference evidence="3" key="1">
    <citation type="submission" date="2022-11" db="UniProtKB">
        <authorList>
            <consortium name="WormBaseParasite"/>
        </authorList>
    </citation>
    <scope>IDENTIFICATION</scope>
</reference>
<feature type="region of interest" description="Disordered" evidence="1">
    <location>
        <begin position="36"/>
        <end position="56"/>
    </location>
</feature>
<proteinExistence type="predicted"/>
<dbReference type="Proteomes" id="UP000887565">
    <property type="component" value="Unplaced"/>
</dbReference>
<evidence type="ECO:0000313" key="2">
    <source>
        <dbReference type="Proteomes" id="UP000887565"/>
    </source>
</evidence>
<evidence type="ECO:0000256" key="1">
    <source>
        <dbReference type="SAM" id="MobiDB-lite"/>
    </source>
</evidence>
<name>A0A915KIM7_ROMCU</name>
<dbReference type="AlphaFoldDB" id="A0A915KIM7"/>
<evidence type="ECO:0000313" key="3">
    <source>
        <dbReference type="WBParaSite" id="nRc.2.0.1.t38685-RA"/>
    </source>
</evidence>
<dbReference type="WBParaSite" id="nRc.2.0.1.t38685-RA">
    <property type="protein sequence ID" value="nRc.2.0.1.t38685-RA"/>
    <property type="gene ID" value="nRc.2.0.1.g38685"/>
</dbReference>
<sequence>MHQPTNQLVTATPHINNHTDQLTSATPLIIDTTPGVKTRQKTIGPSTAGHHLYLDN</sequence>
<accession>A0A915KIM7</accession>
<organism evidence="2 3">
    <name type="scientific">Romanomermis culicivorax</name>
    <name type="common">Nematode worm</name>
    <dbReference type="NCBI Taxonomy" id="13658"/>
    <lineage>
        <taxon>Eukaryota</taxon>
        <taxon>Metazoa</taxon>
        <taxon>Ecdysozoa</taxon>
        <taxon>Nematoda</taxon>
        <taxon>Enoplea</taxon>
        <taxon>Dorylaimia</taxon>
        <taxon>Mermithida</taxon>
        <taxon>Mermithoidea</taxon>
        <taxon>Mermithidae</taxon>
        <taxon>Romanomermis</taxon>
    </lineage>
</organism>
<protein>
    <submittedName>
        <fullName evidence="3">Uncharacterized protein</fullName>
    </submittedName>
</protein>
<keyword evidence="2" id="KW-1185">Reference proteome</keyword>